<organism evidence="2 3">
    <name type="scientific">Phocaeicola barnesiae</name>
    <dbReference type="NCBI Taxonomy" id="376804"/>
    <lineage>
        <taxon>Bacteria</taxon>
        <taxon>Pseudomonadati</taxon>
        <taxon>Bacteroidota</taxon>
        <taxon>Bacteroidia</taxon>
        <taxon>Bacteroidales</taxon>
        <taxon>Bacteroidaceae</taxon>
        <taxon>Phocaeicola</taxon>
    </lineage>
</organism>
<evidence type="ECO:0000313" key="2">
    <source>
        <dbReference type="EMBL" id="MCR8875193.1"/>
    </source>
</evidence>
<accession>A0AAW5N3H2</accession>
<dbReference type="EMBL" id="JANRHJ010000022">
    <property type="protein sequence ID" value="MCR8875193.1"/>
    <property type="molecule type" value="Genomic_DNA"/>
</dbReference>
<proteinExistence type="predicted"/>
<dbReference type="Proteomes" id="UP001204579">
    <property type="component" value="Unassembled WGS sequence"/>
</dbReference>
<feature type="transmembrane region" description="Helical" evidence="1">
    <location>
        <begin position="29"/>
        <end position="47"/>
    </location>
</feature>
<dbReference type="InterPro" id="IPR056918">
    <property type="entry name" value="8xMP"/>
</dbReference>
<evidence type="ECO:0000256" key="1">
    <source>
        <dbReference type="SAM" id="Phobius"/>
    </source>
</evidence>
<feature type="transmembrane region" description="Helical" evidence="1">
    <location>
        <begin position="59"/>
        <end position="86"/>
    </location>
</feature>
<feature type="transmembrane region" description="Helical" evidence="1">
    <location>
        <begin position="193"/>
        <end position="213"/>
    </location>
</feature>
<evidence type="ECO:0000313" key="3">
    <source>
        <dbReference type="Proteomes" id="UP001204579"/>
    </source>
</evidence>
<keyword evidence="1" id="KW-0812">Transmembrane</keyword>
<sequence length="224" mass="25350">MEQITSKDIYASLWKCRDFELSHLWQRSIFLTAFLVMCFTGYGSLLLKICEYVADDKKIIPFCILNVAGLCVAFLGIILSTLWIMMGKGSKAWYEKYEKALYNIERDITYSTKIVARDMDDAELVHGSLPRPVPLDANLFTTNAGKFSVSRINIAIGQISMIVWGVIYLIQSICFSFSKQLYTLLGNCEGCPLAGFISLFVWLLLLILSIVIIKYTSWCRSSGI</sequence>
<name>A0AAW5N3H2_9BACT</name>
<dbReference type="AlphaFoldDB" id="A0AAW5N3H2"/>
<keyword evidence="1" id="KW-0472">Membrane</keyword>
<keyword evidence="3" id="KW-1185">Reference proteome</keyword>
<feature type="transmembrane region" description="Helical" evidence="1">
    <location>
        <begin position="152"/>
        <end position="173"/>
    </location>
</feature>
<comment type="caution">
    <text evidence="2">The sequence shown here is derived from an EMBL/GenBank/DDBJ whole genome shotgun (WGS) entry which is preliminary data.</text>
</comment>
<gene>
    <name evidence="2" type="ORF">NW209_14475</name>
</gene>
<reference evidence="2 3" key="1">
    <citation type="submission" date="2022-08" db="EMBL/GenBank/DDBJ databases">
        <authorList>
            <person name="Zeman M."/>
            <person name="Kubasova T."/>
        </authorList>
    </citation>
    <scope>NUCLEOTIDE SEQUENCE [LARGE SCALE GENOMIC DNA]</scope>
    <source>
        <strain evidence="2 3">ET62</strain>
    </source>
</reference>
<keyword evidence="1" id="KW-1133">Transmembrane helix</keyword>
<dbReference type="Pfam" id="PF24838">
    <property type="entry name" value="8xMP"/>
    <property type="match status" value="1"/>
</dbReference>
<dbReference type="RefSeq" id="WP_204430861.1">
    <property type="nucleotide sequence ID" value="NZ_JANRHJ010000022.1"/>
</dbReference>
<protein>
    <submittedName>
        <fullName evidence="2">Uncharacterized protein</fullName>
    </submittedName>
</protein>